<dbReference type="InterPro" id="IPR016024">
    <property type="entry name" value="ARM-type_fold"/>
</dbReference>
<dbReference type="InterPro" id="IPR011989">
    <property type="entry name" value="ARM-like"/>
</dbReference>
<dbReference type="Pfam" id="PF13560">
    <property type="entry name" value="HTH_31"/>
    <property type="match status" value="1"/>
</dbReference>
<dbReference type="OrthoDB" id="135105at2"/>
<dbReference type="InterPro" id="IPR007111">
    <property type="entry name" value="NACHT_NTPase"/>
</dbReference>
<dbReference type="SMART" id="SM00567">
    <property type="entry name" value="EZ_HEAT"/>
    <property type="match status" value="10"/>
</dbReference>
<dbReference type="PANTHER" id="PTHR46844:SF1">
    <property type="entry name" value="SLR5058 PROTEIN"/>
    <property type="match status" value="1"/>
</dbReference>
<feature type="compositionally biased region" description="Basic and acidic residues" evidence="1">
    <location>
        <begin position="147"/>
        <end position="170"/>
    </location>
</feature>
<keyword evidence="4" id="KW-1185">Reference proteome</keyword>
<dbReference type="InterPro" id="IPR010982">
    <property type="entry name" value="Lambda_DNA-bd_dom_sf"/>
</dbReference>
<evidence type="ECO:0000313" key="4">
    <source>
        <dbReference type="Proteomes" id="UP000316628"/>
    </source>
</evidence>
<evidence type="ECO:0000259" key="2">
    <source>
        <dbReference type="PROSITE" id="PS50837"/>
    </source>
</evidence>
<dbReference type="SUPFAM" id="SSF48371">
    <property type="entry name" value="ARM repeat"/>
    <property type="match status" value="1"/>
</dbReference>
<evidence type="ECO:0000256" key="1">
    <source>
        <dbReference type="SAM" id="MobiDB-lite"/>
    </source>
</evidence>
<sequence>MEPSAPERAFAAEVERHRAAARVTQDWVAQRVGLSRAKVSEVCGGRYLPSRQALDALITALALDRERAVALWKAAWEAREHRRRTERANRREPPDDWSSLPVLPAEVRSLLRAQEVAARDLPYRLPGARKPSLDTVYVRQDLGTGTEEAHDEQPRTEPELDERGLLRERAAPKPRLTVRPPARTVQQALDDDEHVLVTGGPGQGKSTLSLRLAGEIAARWSGGDAPPPLAEPVVPLRLTARELATRLDLPFPKALVESIAADYGSLLWAEVGPAQVAERVAGCRWLLLVDGLDEVADPADQSRLLHVLEGCAAPGSPYRVVVTTRPIEGSILAPLQRASAARYELQPFDEEALRRFADNWFDGSPGAADRFVRQLRAAHLDELVRVPLLATIAAIIFEQYGDRPLPDNQYELYEAYLGYLLTAHPAAPGPFDHLREDLLQHLGRVRLRTDTSLMAAARAWVSARVPVRVGWTDELTTFLTAAGPLVQRGDDLRFLHHSFAEHLAATAGARELPAAFADGHPDFKSLLHTALQGEQGRHARAVLLHYTRLHPDQADHAVRWLHAGGASHHVLAAKLLAQHLPAGPAVVDDFLATTRAWAMTTEYLGAEVLRHASRAAHHPALVPWLLDLLRDDRAPWRSRIEAATALATRLRTADAPEAVTLLRAVTDDTTIAVADRLSAAEALSLCGSAERDAAERGLRAVLTDRNAEMSDCRAAAVVLAGLSSEGRAFATKALLDYLDDPLMPNGDLVEIATGLVEIGVEFHERCAEVFLSVLRDPVDSMTGRRDAAVALASLGPHRLDQAAAALLDLAGTRRLYRYERVAAATALAELGPEHRTTAAEHLRVMMAEHGLGHSERRTILNAMLELGACGHHEAASHLRATFEDCDSDENTAYWAAQTLSDLGPEYQDEAARLLLRIADDPLVTGIEREAALGRLAEFGEPHRTDAVSRLRRDLADPGVEPGLRIEAAGQTSRLGPEFHGEVVAHLLDILAGDLRASDASRAWRLLASLDTRTTEAAARAQVDLLDPRPGEEGYGIFIHERPPVAAATLDEAADKLLRALVDTALPWQFRYQACYQLVSLHRRFHLPVSEAVIALFNTDPVDAGRLIGRDFAMTARQVRARLADHIHHVIGASTDTDAVISGAEALIALGRHDASAAASVRAVMVDHVVLPWDRMWAATTLARLDSRHIGEAVDVVAALAAHTPSSSWKFRLLELARLGADVSAHAVMPSSLDLRNDLRQAGAELVLDLRGEPDERTVGALRRMAADDHLAFAQRGDALMALARFEPSTADITGDLESVVDDRAAPVHERGRAAHDLVRLDRSRWHRCVTTLRRLLIEPMTTLDEQVVLIRKLSDLAALRQGEIDKFALAVAHHPGAAPSTRRNALHRVTDPAKAAILEELVTDTAAPVATRLPSHVDPSLADVVSASARDVLASIEWKPADRVTAAVALAGASHRSVPEVVDALLSLASHRGTRFRAWRALADCGTPHRRDVVTEALDVVGDDAEPLHARMRAVELVGDLVGVLPAEAVEFLRRVASDDRASARWRLDAMFRLRHVDGLDEVRTMRDDERVPAAIRRLAAAELVDYRPEDRAKGAEVLHKIAADAGRRPALRCAAASDLVRFGKPGRERAAEVAHAMAVDAGLPATSRVRAAEVLADAARNRRPEALAVLRGLSATGNPTHRLRALRAMAAIAPLEATHALRAMTRDRDLPPVVRLRSAEALVANHREHREPAVIAAREVAFDERLPEHVRVRAARDLARWSEVFRDDARELLHALPER</sequence>
<dbReference type="RefSeq" id="WP_141976009.1">
    <property type="nucleotide sequence ID" value="NZ_VFPP01000001.1"/>
</dbReference>
<comment type="caution">
    <text evidence="3">The sequence shown here is derived from an EMBL/GenBank/DDBJ whole genome shotgun (WGS) entry which is preliminary data.</text>
</comment>
<dbReference type="Gene3D" id="3.40.50.300">
    <property type="entry name" value="P-loop containing nucleotide triphosphate hydrolases"/>
    <property type="match status" value="1"/>
</dbReference>
<name>A0A543J853_9PSEU</name>
<gene>
    <name evidence="3" type="ORF">FHX81_1307</name>
</gene>
<dbReference type="GO" id="GO:0003677">
    <property type="term" value="F:DNA binding"/>
    <property type="evidence" value="ECO:0007669"/>
    <property type="project" value="InterPro"/>
</dbReference>
<dbReference type="PANTHER" id="PTHR46844">
    <property type="entry name" value="SLR5058 PROTEIN"/>
    <property type="match status" value="1"/>
</dbReference>
<dbReference type="EMBL" id="VFPP01000001">
    <property type="protein sequence ID" value="TQM79015.1"/>
    <property type="molecule type" value="Genomic_DNA"/>
</dbReference>
<dbReference type="SUPFAM" id="SSF52540">
    <property type="entry name" value="P-loop containing nucleoside triphosphate hydrolases"/>
    <property type="match status" value="1"/>
</dbReference>
<protein>
    <submittedName>
        <fullName evidence="3">NACHT domain-containing protein</fullName>
    </submittedName>
</protein>
<dbReference type="Proteomes" id="UP000316628">
    <property type="component" value="Unassembled WGS sequence"/>
</dbReference>
<feature type="region of interest" description="Disordered" evidence="1">
    <location>
        <begin position="143"/>
        <end position="170"/>
    </location>
</feature>
<proteinExistence type="predicted"/>
<dbReference type="SUPFAM" id="SSF47413">
    <property type="entry name" value="lambda repressor-like DNA-binding domains"/>
    <property type="match status" value="1"/>
</dbReference>
<dbReference type="InterPro" id="IPR004155">
    <property type="entry name" value="PBS_lyase_HEAT"/>
</dbReference>
<organism evidence="3 4">
    <name type="scientific">Saccharothrix saharensis</name>
    <dbReference type="NCBI Taxonomy" id="571190"/>
    <lineage>
        <taxon>Bacteria</taxon>
        <taxon>Bacillati</taxon>
        <taxon>Actinomycetota</taxon>
        <taxon>Actinomycetes</taxon>
        <taxon>Pseudonocardiales</taxon>
        <taxon>Pseudonocardiaceae</taxon>
        <taxon>Saccharothrix</taxon>
    </lineage>
</organism>
<dbReference type="InterPro" id="IPR027417">
    <property type="entry name" value="P-loop_NTPase"/>
</dbReference>
<accession>A0A543J853</accession>
<reference evidence="3 4" key="1">
    <citation type="submission" date="2019-06" db="EMBL/GenBank/DDBJ databases">
        <title>Sequencing the genomes of 1000 actinobacteria strains.</title>
        <authorList>
            <person name="Klenk H.-P."/>
        </authorList>
    </citation>
    <scope>NUCLEOTIDE SEQUENCE [LARGE SCALE GENOMIC DNA]</scope>
    <source>
        <strain evidence="3 4">DSM 45456</strain>
    </source>
</reference>
<dbReference type="Gene3D" id="1.25.10.10">
    <property type="entry name" value="Leucine-rich Repeat Variant"/>
    <property type="match status" value="1"/>
</dbReference>
<dbReference type="Pfam" id="PF05729">
    <property type="entry name" value="NACHT"/>
    <property type="match status" value="1"/>
</dbReference>
<feature type="domain" description="NACHT" evidence="2">
    <location>
        <begin position="193"/>
        <end position="326"/>
    </location>
</feature>
<evidence type="ECO:0000313" key="3">
    <source>
        <dbReference type="EMBL" id="TQM79015.1"/>
    </source>
</evidence>
<dbReference type="PROSITE" id="PS50837">
    <property type="entry name" value="NACHT"/>
    <property type="match status" value="1"/>
</dbReference>